<organism evidence="13 14">
    <name type="scientific">Ophiobolus disseminans</name>
    <dbReference type="NCBI Taxonomy" id="1469910"/>
    <lineage>
        <taxon>Eukaryota</taxon>
        <taxon>Fungi</taxon>
        <taxon>Dikarya</taxon>
        <taxon>Ascomycota</taxon>
        <taxon>Pezizomycotina</taxon>
        <taxon>Dothideomycetes</taxon>
        <taxon>Pleosporomycetidae</taxon>
        <taxon>Pleosporales</taxon>
        <taxon>Pleosporineae</taxon>
        <taxon>Phaeosphaeriaceae</taxon>
        <taxon>Ophiobolus</taxon>
    </lineage>
</organism>
<evidence type="ECO:0000259" key="12">
    <source>
        <dbReference type="Pfam" id="PF01593"/>
    </source>
</evidence>
<comment type="cofactor">
    <cofactor evidence="11">
        <name>FAD</name>
        <dbReference type="ChEBI" id="CHEBI:57692"/>
    </cofactor>
    <text evidence="11">Binds 1 FAD per subunit.</text>
</comment>
<keyword evidence="14" id="KW-1185">Reference proteome</keyword>
<evidence type="ECO:0000256" key="6">
    <source>
        <dbReference type="ARBA" id="ARBA00022827"/>
    </source>
</evidence>
<evidence type="ECO:0000256" key="10">
    <source>
        <dbReference type="ARBA" id="ARBA00047554"/>
    </source>
</evidence>
<evidence type="ECO:0000256" key="7">
    <source>
        <dbReference type="ARBA" id="ARBA00023002"/>
    </source>
</evidence>
<keyword evidence="9 11" id="KW-0627">Porphyrin biosynthesis</keyword>
<dbReference type="InterPro" id="IPR050464">
    <property type="entry name" value="Zeta_carotene_desat/Oxidored"/>
</dbReference>
<evidence type="ECO:0000256" key="11">
    <source>
        <dbReference type="RuleBase" id="RU367069"/>
    </source>
</evidence>
<dbReference type="EC" id="1.3.3.4" evidence="4 11"/>
<sequence>MRLKRHVFLLESSLRHVALRPLLPALSSRCSRYRYSSSTSYPERIAVLGGGVAGLSSAYFVSREFPNSKVTVFEAGKEIGGWIKSKRVEVEGGHVVFELGPRTLRSATATAHLVQELDLIKDVTYTFKDAPAAKNRYIYYPDRLNRLPAERPSLSDFISLARSGILSGALGIVKEPLIPQRAYALSDETVGSFIERRIDKRIANNVVSAVFHGIYAGDIWQLSAKTLFSQLWHLEAKYGSALGGFFKMQNEGQYPMEMMMAHPYDIEMGRAMNEEIELDDEFAKNLARASTYTFKNGLQQLVEALKSAVEKTGNVEVRTESPVQTTKPVGDGDLRIAVTTGTTPSTENFDLVISTLRSPSLTPYVTVMTINLYYPPSSPVSIPEGFGYLIPQSVPFEQNPERALGVIFDSSAISGQDSVDGTKLTVMMGGHWWDGWEAYPTEEEGLDMAKAVVKRHLGIAVEPTAHHVNLSKDCIPQYTLGYEDRLCAFAVGIENEFKGRLRVVGNQFNGVGVNDCIAGAWNLVRGLRGQGWKERNCGLERVRREVGWQAVRARELGYVRKIERKKWKGGR</sequence>
<dbReference type="SUPFAM" id="SSF54373">
    <property type="entry name" value="FAD-linked reductases, C-terminal domain"/>
    <property type="match status" value="1"/>
</dbReference>
<gene>
    <name evidence="13" type="ORF">CC86DRAFT_358555</name>
</gene>
<dbReference type="InterPro" id="IPR002937">
    <property type="entry name" value="Amino_oxidase"/>
</dbReference>
<evidence type="ECO:0000256" key="4">
    <source>
        <dbReference type="ARBA" id="ARBA00012867"/>
    </source>
</evidence>
<evidence type="ECO:0000313" key="13">
    <source>
        <dbReference type="EMBL" id="KAF2821618.1"/>
    </source>
</evidence>
<comment type="catalytic activity">
    <reaction evidence="10 11">
        <text>protoporphyrinogen IX + 3 O2 = protoporphyrin IX + 3 H2O2</text>
        <dbReference type="Rhea" id="RHEA:25576"/>
        <dbReference type="ChEBI" id="CHEBI:15379"/>
        <dbReference type="ChEBI" id="CHEBI:16240"/>
        <dbReference type="ChEBI" id="CHEBI:57306"/>
        <dbReference type="ChEBI" id="CHEBI:57307"/>
        <dbReference type="EC" id="1.3.3.4"/>
    </reaction>
</comment>
<evidence type="ECO:0000256" key="1">
    <source>
        <dbReference type="ARBA" id="ARBA00002600"/>
    </source>
</evidence>
<keyword evidence="5 11" id="KW-0285">Flavoprotein</keyword>
<dbReference type="AlphaFoldDB" id="A0A6A6ZL71"/>
<evidence type="ECO:0000256" key="3">
    <source>
        <dbReference type="ARBA" id="ARBA00010551"/>
    </source>
</evidence>
<proteinExistence type="inferred from homology"/>
<dbReference type="Pfam" id="PF01593">
    <property type="entry name" value="Amino_oxidase"/>
    <property type="match status" value="1"/>
</dbReference>
<keyword evidence="8 11" id="KW-0350">Heme biosynthesis</keyword>
<feature type="domain" description="Amine oxidase" evidence="12">
    <location>
        <begin position="53"/>
        <end position="516"/>
    </location>
</feature>
<dbReference type="Gene3D" id="3.50.50.60">
    <property type="entry name" value="FAD/NAD(P)-binding domain"/>
    <property type="match status" value="1"/>
</dbReference>
<evidence type="ECO:0000256" key="5">
    <source>
        <dbReference type="ARBA" id="ARBA00022630"/>
    </source>
</evidence>
<evidence type="ECO:0000313" key="14">
    <source>
        <dbReference type="Proteomes" id="UP000799424"/>
    </source>
</evidence>
<protein>
    <recommendedName>
        <fullName evidence="4 11">Protoporphyrinogen oxidase</fullName>
        <ecNumber evidence="4 11">1.3.3.4</ecNumber>
    </recommendedName>
</protein>
<evidence type="ECO:0000256" key="2">
    <source>
        <dbReference type="ARBA" id="ARBA00005073"/>
    </source>
</evidence>
<evidence type="ECO:0000256" key="8">
    <source>
        <dbReference type="ARBA" id="ARBA00023133"/>
    </source>
</evidence>
<accession>A0A6A6ZL71</accession>
<keyword evidence="6 11" id="KW-0274">FAD</keyword>
<comment type="similarity">
    <text evidence="3 11">Belongs to the protoporphyrinogen/coproporphyrinogen oxidase family. Protoporphyrinogen oxidase subfamily.</text>
</comment>
<dbReference type="NCBIfam" id="TIGR00562">
    <property type="entry name" value="proto_IX_ox"/>
    <property type="match status" value="1"/>
</dbReference>
<dbReference type="SUPFAM" id="SSF51905">
    <property type="entry name" value="FAD/NAD(P)-binding domain"/>
    <property type="match status" value="1"/>
</dbReference>
<keyword evidence="7 11" id="KW-0560">Oxidoreductase</keyword>
<dbReference type="Proteomes" id="UP000799424">
    <property type="component" value="Unassembled WGS sequence"/>
</dbReference>
<comment type="function">
    <text evidence="1 11">Catalyzes the 6-electron oxidation of protoporphyrinogen-IX to form protoporphyrin-IX.</text>
</comment>
<dbReference type="GO" id="GO:0005743">
    <property type="term" value="C:mitochondrial inner membrane"/>
    <property type="evidence" value="ECO:0007669"/>
    <property type="project" value="UniProtKB-SubCell"/>
</dbReference>
<dbReference type="GO" id="GO:0006782">
    <property type="term" value="P:protoporphyrinogen IX biosynthetic process"/>
    <property type="evidence" value="ECO:0007669"/>
    <property type="project" value="UniProtKB-UniRule"/>
</dbReference>
<dbReference type="UniPathway" id="UPA00251">
    <property type="reaction ID" value="UER00324"/>
</dbReference>
<dbReference type="EMBL" id="MU006236">
    <property type="protein sequence ID" value="KAF2821618.1"/>
    <property type="molecule type" value="Genomic_DNA"/>
</dbReference>
<dbReference type="OrthoDB" id="438553at2759"/>
<dbReference type="GO" id="GO:0004729">
    <property type="term" value="F:oxygen-dependent protoporphyrinogen oxidase activity"/>
    <property type="evidence" value="ECO:0007669"/>
    <property type="project" value="UniProtKB-UniRule"/>
</dbReference>
<dbReference type="InterPro" id="IPR036188">
    <property type="entry name" value="FAD/NAD-bd_sf"/>
</dbReference>
<dbReference type="PANTHER" id="PTHR42923">
    <property type="entry name" value="PROTOPORPHYRINOGEN OXIDASE"/>
    <property type="match status" value="1"/>
</dbReference>
<dbReference type="PANTHER" id="PTHR42923:SF3">
    <property type="entry name" value="PROTOPORPHYRINOGEN OXIDASE"/>
    <property type="match status" value="1"/>
</dbReference>
<evidence type="ECO:0000256" key="9">
    <source>
        <dbReference type="ARBA" id="ARBA00023244"/>
    </source>
</evidence>
<comment type="subcellular location">
    <subcellularLocation>
        <location evidence="11">Mitochondrion inner membrane</location>
    </subcellularLocation>
</comment>
<name>A0A6A6ZL71_9PLEO</name>
<reference evidence="13" key="1">
    <citation type="journal article" date="2020" name="Stud. Mycol.">
        <title>101 Dothideomycetes genomes: a test case for predicting lifestyles and emergence of pathogens.</title>
        <authorList>
            <person name="Haridas S."/>
            <person name="Albert R."/>
            <person name="Binder M."/>
            <person name="Bloem J."/>
            <person name="Labutti K."/>
            <person name="Salamov A."/>
            <person name="Andreopoulos B."/>
            <person name="Baker S."/>
            <person name="Barry K."/>
            <person name="Bills G."/>
            <person name="Bluhm B."/>
            <person name="Cannon C."/>
            <person name="Castanera R."/>
            <person name="Culley D."/>
            <person name="Daum C."/>
            <person name="Ezra D."/>
            <person name="Gonzalez J."/>
            <person name="Henrissat B."/>
            <person name="Kuo A."/>
            <person name="Liang C."/>
            <person name="Lipzen A."/>
            <person name="Lutzoni F."/>
            <person name="Magnuson J."/>
            <person name="Mondo S."/>
            <person name="Nolan M."/>
            <person name="Ohm R."/>
            <person name="Pangilinan J."/>
            <person name="Park H.-J."/>
            <person name="Ramirez L."/>
            <person name="Alfaro M."/>
            <person name="Sun H."/>
            <person name="Tritt A."/>
            <person name="Yoshinaga Y."/>
            <person name="Zwiers L.-H."/>
            <person name="Turgeon B."/>
            <person name="Goodwin S."/>
            <person name="Spatafora J."/>
            <person name="Crous P."/>
            <person name="Grigoriev I."/>
        </authorList>
    </citation>
    <scope>NUCLEOTIDE SEQUENCE</scope>
    <source>
        <strain evidence="13">CBS 113818</strain>
    </source>
</reference>
<dbReference type="InterPro" id="IPR004572">
    <property type="entry name" value="Protoporphyrinogen_oxidase"/>
</dbReference>
<comment type="pathway">
    <text evidence="2 11">Porphyrin-containing compound metabolism; protoporphyrin-IX biosynthesis; protoporphyrin-IX from protoporphyrinogen-IX: step 1/1.</text>
</comment>